<dbReference type="GO" id="GO:0006520">
    <property type="term" value="P:amino acid metabolic process"/>
    <property type="evidence" value="ECO:0007669"/>
    <property type="project" value="InterPro"/>
</dbReference>
<dbReference type="Gene3D" id="3.40.640.10">
    <property type="entry name" value="Type I PLP-dependent aspartate aminotransferase-like (Major domain)"/>
    <property type="match status" value="1"/>
</dbReference>
<protein>
    <submittedName>
        <fullName evidence="5">Amino acid lyase</fullName>
    </submittedName>
</protein>
<dbReference type="Gene3D" id="3.90.1150.10">
    <property type="entry name" value="Aspartate Aminotransferase, domain 1"/>
    <property type="match status" value="1"/>
</dbReference>
<keyword evidence="3" id="KW-0663">Pyridoxal phosphate</keyword>
<dbReference type="PANTHER" id="PTHR48097">
    <property type="entry name" value="L-THREONINE ALDOLASE-RELATED"/>
    <property type="match status" value="1"/>
</dbReference>
<comment type="caution">
    <text evidence="5">The sequence shown here is derived from an EMBL/GenBank/DDBJ whole genome shotgun (WGS) entry which is preliminary data.</text>
</comment>
<accession>A0A1Y2SWZ0</accession>
<evidence type="ECO:0000313" key="6">
    <source>
        <dbReference type="Proteomes" id="UP000243540"/>
    </source>
</evidence>
<reference evidence="5 6" key="1">
    <citation type="submission" date="2017-04" db="EMBL/GenBank/DDBJ databases">
        <title>Draft genome sequences of Alloscardovia macacae UMA81211 and UMA81212 isolated from the feces of a rhesus macaque (Macaca mulatta).</title>
        <authorList>
            <person name="Albert K."/>
            <person name="Sela D.A."/>
        </authorList>
    </citation>
    <scope>NUCLEOTIDE SEQUENCE [LARGE SCALE GENOMIC DNA]</scope>
    <source>
        <strain evidence="5 6">UMA81212</strain>
    </source>
</reference>
<comment type="cofactor">
    <cofactor evidence="1">
        <name>pyridoxal 5'-phosphate</name>
        <dbReference type="ChEBI" id="CHEBI:597326"/>
    </cofactor>
</comment>
<evidence type="ECO:0000313" key="5">
    <source>
        <dbReference type="EMBL" id="OTA28397.1"/>
    </source>
</evidence>
<dbReference type="GO" id="GO:0016829">
    <property type="term" value="F:lyase activity"/>
    <property type="evidence" value="ECO:0007669"/>
    <property type="project" value="UniProtKB-KW"/>
</dbReference>
<dbReference type="RefSeq" id="WP_086107059.1">
    <property type="nucleotide sequence ID" value="NZ_NEKB01000010.1"/>
</dbReference>
<dbReference type="Proteomes" id="UP000243540">
    <property type="component" value="Unassembled WGS sequence"/>
</dbReference>
<organism evidence="5 6">
    <name type="scientific">Alloscardovia macacae</name>
    <dbReference type="NCBI Taxonomy" id="1160091"/>
    <lineage>
        <taxon>Bacteria</taxon>
        <taxon>Bacillati</taxon>
        <taxon>Actinomycetota</taxon>
        <taxon>Actinomycetes</taxon>
        <taxon>Bifidobacteriales</taxon>
        <taxon>Bifidobacteriaceae</taxon>
        <taxon>Alloscardovia</taxon>
    </lineage>
</organism>
<dbReference type="EMBL" id="NEKC01000017">
    <property type="protein sequence ID" value="OTA28397.1"/>
    <property type="molecule type" value="Genomic_DNA"/>
</dbReference>
<proteinExistence type="inferred from homology"/>
<dbReference type="STRING" id="1160091.B9T39_06815"/>
<dbReference type="Pfam" id="PF01212">
    <property type="entry name" value="Beta_elim_lyase"/>
    <property type="match status" value="1"/>
</dbReference>
<evidence type="ECO:0000256" key="3">
    <source>
        <dbReference type="ARBA" id="ARBA00022898"/>
    </source>
</evidence>
<dbReference type="OrthoDB" id="9774495at2"/>
<dbReference type="InterPro" id="IPR015422">
    <property type="entry name" value="PyrdxlP-dep_Trfase_small"/>
</dbReference>
<name>A0A1Y2SWZ0_9BIFI</name>
<dbReference type="SUPFAM" id="SSF53383">
    <property type="entry name" value="PLP-dependent transferases"/>
    <property type="match status" value="1"/>
</dbReference>
<comment type="similarity">
    <text evidence="2">Belongs to the threonine aldolase family.</text>
</comment>
<dbReference type="InterPro" id="IPR015421">
    <property type="entry name" value="PyrdxlP-dep_Trfase_major"/>
</dbReference>
<dbReference type="InterPro" id="IPR015424">
    <property type="entry name" value="PyrdxlP-dep_Trfase"/>
</dbReference>
<keyword evidence="5" id="KW-0456">Lyase</keyword>
<dbReference type="PANTHER" id="PTHR48097:SF5">
    <property type="entry name" value="LOW SPECIFICITY L-THREONINE ALDOLASE"/>
    <property type="match status" value="1"/>
</dbReference>
<evidence type="ECO:0000256" key="2">
    <source>
        <dbReference type="ARBA" id="ARBA00006966"/>
    </source>
</evidence>
<evidence type="ECO:0000256" key="1">
    <source>
        <dbReference type="ARBA" id="ARBA00001933"/>
    </source>
</evidence>
<gene>
    <name evidence="5" type="ORF">B9T39_06815</name>
</gene>
<sequence>MSDTTPRTLAFHNDYHAGAHPAVLNALVRTNGIPQDGYGDDEYSASACEKIRTAIGQPQAGVSFLVGGTQTNQLVIDTMLNAWEGVISADTGHVSVHEAGAIEFSQHKVLTIASHDGLMAPEDIRAFVEAFYADPNHEHMVFPGMVYLSYPSEFGTLYSKGDLEAIRSICDEYHMRLFVDGARLGYALGSSAPHLSLPELAKLADAFYIGGTKLGALCGEAVVFPNPAGSGLRAQAPQHLTTQIKQHGALLAQGRLLGVQFDALFTDGLYEKIGQKADALAEQLTDVLLRHGYERYLASPTNQQFFVMNEQQYERLTRAAQVALWEPPRDGQYIVRLVTSWDTTREMIDELDVRLNA</sequence>
<feature type="domain" description="Aromatic amino acid beta-eliminating lyase/threonine aldolase" evidence="4">
    <location>
        <begin position="35"/>
        <end position="254"/>
    </location>
</feature>
<dbReference type="InterPro" id="IPR001597">
    <property type="entry name" value="ArAA_b-elim_lyase/Thr_aldolase"/>
</dbReference>
<dbReference type="AlphaFoldDB" id="A0A1Y2SWZ0"/>
<evidence type="ECO:0000259" key="4">
    <source>
        <dbReference type="Pfam" id="PF01212"/>
    </source>
</evidence>